<protein>
    <submittedName>
        <fullName evidence="1">Uncharacterized protein</fullName>
    </submittedName>
</protein>
<dbReference type="STRING" id="1457154.CAPSK01_003952"/>
<dbReference type="EMBL" id="JDSS02000038">
    <property type="protein sequence ID" value="KFB66688.1"/>
    <property type="molecule type" value="Genomic_DNA"/>
</dbReference>
<proteinExistence type="predicted"/>
<dbReference type="Proteomes" id="UP000019812">
    <property type="component" value="Unassembled WGS sequence"/>
</dbReference>
<name>A0A084XW44_9PROT</name>
<organism evidence="1 2">
    <name type="scientific">Candidatus Accumulibacter vicinus</name>
    <dbReference type="NCBI Taxonomy" id="2954382"/>
    <lineage>
        <taxon>Bacteria</taxon>
        <taxon>Pseudomonadati</taxon>
        <taxon>Pseudomonadota</taxon>
        <taxon>Betaproteobacteria</taxon>
        <taxon>Candidatus Accumulibacter</taxon>
    </lineage>
</organism>
<reference evidence="1 2" key="1">
    <citation type="submission" date="2014-07" db="EMBL/GenBank/DDBJ databases">
        <title>Expanding our view of genomic diversity in Candidatus Accumulibacter clades.</title>
        <authorList>
            <person name="Skennerton C.T."/>
            <person name="Barr J.J."/>
            <person name="Slater F.R."/>
            <person name="Bond P.L."/>
            <person name="Tyson G.W."/>
        </authorList>
    </citation>
    <scope>NUCLEOTIDE SEQUENCE [LARGE SCALE GENOMIC DNA]</scope>
    <source>
        <strain evidence="2">SK-01</strain>
    </source>
</reference>
<sequence>MMTDEDKLTLWVGSFRYYCGRMTYAVRDFCELLCREWPNLPEHTQNLIHFELEEEFYRDDKIRPNDQYAPLGMDCDRKEWEKVRALWVTPDTDTPNIGGK</sequence>
<evidence type="ECO:0000313" key="2">
    <source>
        <dbReference type="Proteomes" id="UP000019812"/>
    </source>
</evidence>
<comment type="caution">
    <text evidence="1">The sequence shown here is derived from an EMBL/GenBank/DDBJ whole genome shotgun (WGS) entry which is preliminary data.</text>
</comment>
<dbReference type="AlphaFoldDB" id="A0A084XW44"/>
<gene>
    <name evidence="1" type="ORF">CAPSK01_003952</name>
</gene>
<evidence type="ECO:0000313" key="1">
    <source>
        <dbReference type="EMBL" id="KFB66688.1"/>
    </source>
</evidence>
<accession>A0A084XW44</accession>